<dbReference type="AlphaFoldDB" id="A0AAV4WYA6"/>
<evidence type="ECO:0000313" key="2">
    <source>
        <dbReference type="Proteomes" id="UP001054837"/>
    </source>
</evidence>
<accession>A0AAV4WYA6</accession>
<sequence>MLAETDIQDNNVEICPTQQTVQKTIMSGDVQDDSLCRMQQCLDMYKMADYIEGINTWRCPKQCYLLYCSITRQLTIDTHSSFDGWRICLSSMASIQYHGVDYGPTMDFFPLPQTFISTI</sequence>
<proteinExistence type="predicted"/>
<reference evidence="1 2" key="1">
    <citation type="submission" date="2021-06" db="EMBL/GenBank/DDBJ databases">
        <title>Caerostris darwini draft genome.</title>
        <authorList>
            <person name="Kono N."/>
            <person name="Arakawa K."/>
        </authorList>
    </citation>
    <scope>NUCLEOTIDE SEQUENCE [LARGE SCALE GENOMIC DNA]</scope>
</reference>
<keyword evidence="2" id="KW-1185">Reference proteome</keyword>
<evidence type="ECO:0000313" key="1">
    <source>
        <dbReference type="EMBL" id="GIY87452.1"/>
    </source>
</evidence>
<evidence type="ECO:0008006" key="3">
    <source>
        <dbReference type="Google" id="ProtNLM"/>
    </source>
</evidence>
<dbReference type="EMBL" id="BPLQ01015341">
    <property type="protein sequence ID" value="GIY87452.1"/>
    <property type="molecule type" value="Genomic_DNA"/>
</dbReference>
<dbReference type="Proteomes" id="UP001054837">
    <property type="component" value="Unassembled WGS sequence"/>
</dbReference>
<gene>
    <name evidence="1" type="ORF">CDAR_320861</name>
</gene>
<organism evidence="1 2">
    <name type="scientific">Caerostris darwini</name>
    <dbReference type="NCBI Taxonomy" id="1538125"/>
    <lineage>
        <taxon>Eukaryota</taxon>
        <taxon>Metazoa</taxon>
        <taxon>Ecdysozoa</taxon>
        <taxon>Arthropoda</taxon>
        <taxon>Chelicerata</taxon>
        <taxon>Arachnida</taxon>
        <taxon>Araneae</taxon>
        <taxon>Araneomorphae</taxon>
        <taxon>Entelegynae</taxon>
        <taxon>Araneoidea</taxon>
        <taxon>Araneidae</taxon>
        <taxon>Caerostris</taxon>
    </lineage>
</organism>
<comment type="caution">
    <text evidence="1">The sequence shown here is derived from an EMBL/GenBank/DDBJ whole genome shotgun (WGS) entry which is preliminary data.</text>
</comment>
<protein>
    <recommendedName>
        <fullName evidence="3">ShKT domain-containing protein</fullName>
    </recommendedName>
</protein>
<name>A0AAV4WYA6_9ARAC</name>